<evidence type="ECO:0000256" key="5">
    <source>
        <dbReference type="ARBA" id="ARBA00022490"/>
    </source>
</evidence>
<dbReference type="Proteomes" id="UP000887567">
    <property type="component" value="Unplaced"/>
</dbReference>
<dbReference type="EnsemblMetazoa" id="XM_021052409.2">
    <property type="protein sequence ID" value="XP_020908068.1"/>
    <property type="gene ID" value="LOC110246100"/>
</dbReference>
<dbReference type="InterPro" id="IPR003521">
    <property type="entry name" value="ICln"/>
</dbReference>
<comment type="function">
    <text evidence="7">Involved in both the assembly of spliceosomal snRNPs and the methylation of Sm proteins. Chaperone that regulates the assembly of spliceosomal U1, U2, U4 and U5 small nuclear ribonucleoproteins (snRNPs), the building blocks of the spliceosome, and thereby plays an important role in the splicing of cellular pre-mRNAs. Most spliceosomal snRNPs contain a common set of Sm proteins SNRPB, SNRPD1, SNRPD2, SNRPD3, SNRPE, SNRPF and SNRPG that assemble in a heptameric protein ring on the Sm site of the small nuclear RNA to form the core snRNP (Sm core). In the cytosol, the Sm proteins SNRPD1, SNRPD2, SNRPE, SNRPF and SNRPG are trapped in an inactive 6S pICln-Sm complex by the chaperone CLNS1A that controls the assembly of the core snRNP. Dissociation by the SMN complex of CLNS1A from the trapped Sm proteins and their transfer to an SMN-Sm complex triggers the assembly of core snRNPs and their transport to the nucleus.</text>
</comment>
<dbReference type="PRINTS" id="PR01348">
    <property type="entry name" value="ICLNCHANNEL"/>
</dbReference>
<dbReference type="Gene3D" id="2.30.29.30">
    <property type="entry name" value="Pleckstrin-homology domain (PH domain)/Phosphotyrosine-binding domain (PTB)"/>
    <property type="match status" value="1"/>
</dbReference>
<dbReference type="PANTHER" id="PTHR21399:SF0">
    <property type="entry name" value="METHYLOSOME SUBUNIT PICLN"/>
    <property type="match status" value="1"/>
</dbReference>
<dbReference type="GO" id="GO:0005886">
    <property type="term" value="C:plasma membrane"/>
    <property type="evidence" value="ECO:0007669"/>
    <property type="project" value="InterPro"/>
</dbReference>
<keyword evidence="10" id="KW-1185">Reference proteome</keyword>
<dbReference type="Pfam" id="PF03517">
    <property type="entry name" value="Voldacs"/>
    <property type="match status" value="1"/>
</dbReference>
<organism evidence="9 10">
    <name type="scientific">Exaiptasia diaphana</name>
    <name type="common">Tropical sea anemone</name>
    <name type="synonym">Aiptasia pulchella</name>
    <dbReference type="NCBI Taxonomy" id="2652724"/>
    <lineage>
        <taxon>Eukaryota</taxon>
        <taxon>Metazoa</taxon>
        <taxon>Cnidaria</taxon>
        <taxon>Anthozoa</taxon>
        <taxon>Hexacorallia</taxon>
        <taxon>Actiniaria</taxon>
        <taxon>Aiptasiidae</taxon>
        <taxon>Exaiptasia</taxon>
    </lineage>
</organism>
<evidence type="ECO:0000313" key="9">
    <source>
        <dbReference type="EnsemblMetazoa" id="XP_020908068.1"/>
    </source>
</evidence>
<comment type="subcellular location">
    <subcellularLocation>
        <location evidence="2">Cytoplasm</location>
    </subcellularLocation>
    <subcellularLocation>
        <location evidence="1">Nucleus</location>
    </subcellularLocation>
</comment>
<evidence type="ECO:0000256" key="8">
    <source>
        <dbReference type="SAM" id="MobiDB-lite"/>
    </source>
</evidence>
<keyword evidence="6" id="KW-0539">Nucleus</keyword>
<evidence type="ECO:0000256" key="4">
    <source>
        <dbReference type="ARBA" id="ARBA00015653"/>
    </source>
</evidence>
<name>A0A913XQH2_EXADI</name>
<feature type="compositionally biased region" description="Acidic residues" evidence="8">
    <location>
        <begin position="195"/>
        <end position="205"/>
    </location>
</feature>
<dbReference type="GO" id="GO:0005681">
    <property type="term" value="C:spliceosomal complex"/>
    <property type="evidence" value="ECO:0007669"/>
    <property type="project" value="TreeGrafter"/>
</dbReference>
<comment type="similarity">
    <text evidence="3">Belongs to the pICln (TC 1.A.47) family.</text>
</comment>
<evidence type="ECO:0000256" key="1">
    <source>
        <dbReference type="ARBA" id="ARBA00004123"/>
    </source>
</evidence>
<sequence>MVIMSSLPPPSQGVRHVQNNTQAFIDENCLGNGTLYVTEERLSWSNDEGRGFSLEYPSISVHAVCKDTSKFPHECIYCMLDAPLEDCSEDDEDAKVGEVRFVPEDKESLQQIFNVLSDCQALHPDPQEEAEEEMAGFGGEYFTNEDEAELTEEGQATLQRLEGVFQEQSDPQTMVINTSTNGAGQNGQNHHSDVEMDEEDQFEDA</sequence>
<reference evidence="9" key="1">
    <citation type="submission" date="2022-11" db="UniProtKB">
        <authorList>
            <consortium name="EnsemblMetazoa"/>
        </authorList>
    </citation>
    <scope>IDENTIFICATION</scope>
</reference>
<feature type="compositionally biased region" description="Polar residues" evidence="8">
    <location>
        <begin position="166"/>
        <end position="189"/>
    </location>
</feature>
<evidence type="ECO:0000256" key="7">
    <source>
        <dbReference type="ARBA" id="ARBA00045890"/>
    </source>
</evidence>
<evidence type="ECO:0000256" key="2">
    <source>
        <dbReference type="ARBA" id="ARBA00004496"/>
    </source>
</evidence>
<dbReference type="RefSeq" id="XP_020908068.1">
    <property type="nucleotide sequence ID" value="XM_021052409.2"/>
</dbReference>
<keyword evidence="5" id="KW-0963">Cytoplasm</keyword>
<dbReference type="OMA" id="YFMLDHK"/>
<evidence type="ECO:0000256" key="6">
    <source>
        <dbReference type="ARBA" id="ARBA00023242"/>
    </source>
</evidence>
<protein>
    <recommendedName>
        <fullName evidence="4">Methylosome subunit pICln</fullName>
    </recommendedName>
</protein>
<dbReference type="GO" id="GO:0034715">
    <property type="term" value="C:pICln-Sm protein complex"/>
    <property type="evidence" value="ECO:0007669"/>
    <property type="project" value="InterPro"/>
</dbReference>
<feature type="region of interest" description="Disordered" evidence="8">
    <location>
        <begin position="166"/>
        <end position="205"/>
    </location>
</feature>
<accession>A0A913XQH2</accession>
<dbReference type="GO" id="GO:0006884">
    <property type="term" value="P:cell volume homeostasis"/>
    <property type="evidence" value="ECO:0007669"/>
    <property type="project" value="InterPro"/>
</dbReference>
<dbReference type="GeneID" id="110246100"/>
<dbReference type="GO" id="GO:0000387">
    <property type="term" value="P:spliceosomal snRNP assembly"/>
    <property type="evidence" value="ECO:0007669"/>
    <property type="project" value="InterPro"/>
</dbReference>
<dbReference type="GO" id="GO:0005829">
    <property type="term" value="C:cytosol"/>
    <property type="evidence" value="ECO:0007669"/>
    <property type="project" value="InterPro"/>
</dbReference>
<dbReference type="GO" id="GO:0006821">
    <property type="term" value="P:chloride transport"/>
    <property type="evidence" value="ECO:0007669"/>
    <property type="project" value="InterPro"/>
</dbReference>
<evidence type="ECO:0000313" key="10">
    <source>
        <dbReference type="Proteomes" id="UP000887567"/>
    </source>
</evidence>
<dbReference type="AlphaFoldDB" id="A0A913XQH2"/>
<dbReference type="OrthoDB" id="19714at2759"/>
<dbReference type="InterPro" id="IPR039924">
    <property type="entry name" value="ICln/Lot5/Saf5"/>
</dbReference>
<dbReference type="PANTHER" id="PTHR21399">
    <property type="entry name" value="CHLORIDE CONDUCTANCE REGULATORY PROTEIN ICLN"/>
    <property type="match status" value="1"/>
</dbReference>
<dbReference type="GO" id="GO:0045292">
    <property type="term" value="P:mRNA cis splicing, via spliceosome"/>
    <property type="evidence" value="ECO:0007669"/>
    <property type="project" value="TreeGrafter"/>
</dbReference>
<dbReference type="KEGG" id="epa:110246100"/>
<evidence type="ECO:0000256" key="3">
    <source>
        <dbReference type="ARBA" id="ARBA00007054"/>
    </source>
</evidence>
<dbReference type="InterPro" id="IPR011993">
    <property type="entry name" value="PH-like_dom_sf"/>
</dbReference>
<proteinExistence type="inferred from homology"/>
<dbReference type="GO" id="GO:0034709">
    <property type="term" value="C:methylosome"/>
    <property type="evidence" value="ECO:0007669"/>
    <property type="project" value="InterPro"/>
</dbReference>